<dbReference type="PANTHER" id="PTHR48079:SF8">
    <property type="entry name" value="NAD(P)-BINDING DOMAIN-CONTAINING PROTEIN"/>
    <property type="match status" value="1"/>
</dbReference>
<accession>A0A3M7DDA7</accession>
<organism evidence="2 3">
    <name type="scientific">Hortaea werneckii</name>
    <name type="common">Black yeast</name>
    <name type="synonym">Cladosporium werneckii</name>
    <dbReference type="NCBI Taxonomy" id="91943"/>
    <lineage>
        <taxon>Eukaryota</taxon>
        <taxon>Fungi</taxon>
        <taxon>Dikarya</taxon>
        <taxon>Ascomycota</taxon>
        <taxon>Pezizomycotina</taxon>
        <taxon>Dothideomycetes</taxon>
        <taxon>Dothideomycetidae</taxon>
        <taxon>Mycosphaerellales</taxon>
        <taxon>Teratosphaeriaceae</taxon>
        <taxon>Hortaea</taxon>
    </lineage>
</organism>
<sequence length="386" mass="42028">MLRGHSNFHWSTFWYNTNTITYTPSVSPFQSLVILLTGATGYIGGDFLHAISKAHPRVAVTALVRQESKAARVKELYPQVEVVQGDLDNAEILVKASSEADIVLSTSKVSQLHGCLADLLLSTSPQQVISQAYSPLFKGHRRGNLCSAHIVQISGATIVSQDEIKSKTFGTASDKQYGDLENEQQLRGLIRQHTNRAVDNLMLDIAEKEGSIKPALVIPSLIYGKGRGPGNQRSIQVPELARIALQRKRAVQIGAGANTWSNIYIHDLSAMLVGLVESAMTGAHRDQMWGLRGLIFAGAHPGMTFGSLAKLIATTAYQHGRVTDQNVDKISAIEADALSPHASAIMGTNARTLSERAQKELQWRPQGPSLEEEFPATVAEEYKRLG</sequence>
<dbReference type="InterPro" id="IPR008030">
    <property type="entry name" value="NmrA-like"/>
</dbReference>
<dbReference type="AlphaFoldDB" id="A0A3M7DDA7"/>
<dbReference type="SUPFAM" id="SSF51735">
    <property type="entry name" value="NAD(P)-binding Rossmann-fold domains"/>
    <property type="match status" value="1"/>
</dbReference>
<name>A0A3M7DDA7_HORWE</name>
<comment type="caution">
    <text evidence="2">The sequence shown here is derived from an EMBL/GenBank/DDBJ whole genome shotgun (WGS) entry which is preliminary data.</text>
</comment>
<dbReference type="Gene3D" id="3.40.50.720">
    <property type="entry name" value="NAD(P)-binding Rossmann-like Domain"/>
    <property type="match status" value="2"/>
</dbReference>
<dbReference type="InterPro" id="IPR036291">
    <property type="entry name" value="NAD(P)-bd_dom_sf"/>
</dbReference>
<proteinExistence type="predicted"/>
<evidence type="ECO:0000313" key="2">
    <source>
        <dbReference type="EMBL" id="RMY62202.1"/>
    </source>
</evidence>
<feature type="domain" description="NmrA-like" evidence="1">
    <location>
        <begin position="33"/>
        <end position="108"/>
    </location>
</feature>
<dbReference type="GO" id="GO:0004029">
    <property type="term" value="F:aldehyde dehydrogenase (NAD+) activity"/>
    <property type="evidence" value="ECO:0007669"/>
    <property type="project" value="TreeGrafter"/>
</dbReference>
<evidence type="ECO:0000313" key="3">
    <source>
        <dbReference type="Proteomes" id="UP000269276"/>
    </source>
</evidence>
<dbReference type="InterPro" id="IPR051783">
    <property type="entry name" value="NAD(P)-dependent_oxidoreduct"/>
</dbReference>
<protein>
    <recommendedName>
        <fullName evidence="1">NmrA-like domain-containing protein</fullName>
    </recommendedName>
</protein>
<dbReference type="OrthoDB" id="2130169at2759"/>
<dbReference type="Proteomes" id="UP000269276">
    <property type="component" value="Unassembled WGS sequence"/>
</dbReference>
<dbReference type="PANTHER" id="PTHR48079">
    <property type="entry name" value="PROTEIN YEEZ"/>
    <property type="match status" value="1"/>
</dbReference>
<dbReference type="Pfam" id="PF05368">
    <property type="entry name" value="NmrA"/>
    <property type="match status" value="1"/>
</dbReference>
<dbReference type="GO" id="GO:0005737">
    <property type="term" value="C:cytoplasm"/>
    <property type="evidence" value="ECO:0007669"/>
    <property type="project" value="TreeGrafter"/>
</dbReference>
<dbReference type="VEuPathDB" id="FungiDB:BTJ68_09725"/>
<dbReference type="EMBL" id="QWIP01000503">
    <property type="protein sequence ID" value="RMY62202.1"/>
    <property type="molecule type" value="Genomic_DNA"/>
</dbReference>
<evidence type="ECO:0000259" key="1">
    <source>
        <dbReference type="Pfam" id="PF05368"/>
    </source>
</evidence>
<gene>
    <name evidence="2" type="ORF">D0863_11033</name>
</gene>
<reference evidence="2 3" key="1">
    <citation type="journal article" date="2018" name="BMC Genomics">
        <title>Genomic evidence for intraspecific hybridization in a clonal and extremely halotolerant yeast.</title>
        <authorList>
            <person name="Gostincar C."/>
            <person name="Stajich J.E."/>
            <person name="Zupancic J."/>
            <person name="Zalar P."/>
            <person name="Gunde-Cimerman N."/>
        </authorList>
    </citation>
    <scope>NUCLEOTIDE SEQUENCE [LARGE SCALE GENOMIC DNA]</scope>
    <source>
        <strain evidence="2 3">EXF-2682</strain>
    </source>
</reference>